<name>A0A9X0AU90_9HELO</name>
<dbReference type="OrthoDB" id="5293665at2759"/>
<protein>
    <submittedName>
        <fullName evidence="1">Uncharacterized protein</fullName>
    </submittedName>
</protein>
<comment type="caution">
    <text evidence="1">The sequence shown here is derived from an EMBL/GenBank/DDBJ whole genome shotgun (WGS) entry which is preliminary data.</text>
</comment>
<evidence type="ECO:0000313" key="2">
    <source>
        <dbReference type="Proteomes" id="UP001152300"/>
    </source>
</evidence>
<dbReference type="Proteomes" id="UP001152300">
    <property type="component" value="Unassembled WGS sequence"/>
</dbReference>
<reference evidence="1" key="1">
    <citation type="submission" date="2022-11" db="EMBL/GenBank/DDBJ databases">
        <title>Genome Resource of Sclerotinia nivalis Strain SnTB1, a Plant Pathogen Isolated from American Ginseng.</title>
        <authorList>
            <person name="Fan S."/>
        </authorList>
    </citation>
    <scope>NUCLEOTIDE SEQUENCE</scope>
    <source>
        <strain evidence="1">SnTB1</strain>
    </source>
</reference>
<proteinExistence type="predicted"/>
<keyword evidence="2" id="KW-1185">Reference proteome</keyword>
<dbReference type="EMBL" id="JAPEIS010000002">
    <property type="protein sequence ID" value="KAJ8069057.1"/>
    <property type="molecule type" value="Genomic_DNA"/>
</dbReference>
<accession>A0A9X0AU90</accession>
<gene>
    <name evidence="1" type="ORF">OCU04_002729</name>
</gene>
<evidence type="ECO:0000313" key="1">
    <source>
        <dbReference type="EMBL" id="KAJ8069057.1"/>
    </source>
</evidence>
<organism evidence="1 2">
    <name type="scientific">Sclerotinia nivalis</name>
    <dbReference type="NCBI Taxonomy" id="352851"/>
    <lineage>
        <taxon>Eukaryota</taxon>
        <taxon>Fungi</taxon>
        <taxon>Dikarya</taxon>
        <taxon>Ascomycota</taxon>
        <taxon>Pezizomycotina</taxon>
        <taxon>Leotiomycetes</taxon>
        <taxon>Helotiales</taxon>
        <taxon>Sclerotiniaceae</taxon>
        <taxon>Sclerotinia</taxon>
    </lineage>
</organism>
<dbReference type="AlphaFoldDB" id="A0A9X0AU90"/>
<sequence>MLFKTTTTVEYAKHALGSKGLVSTVAVYVRQYRFQRNKADSAVNASEFSSRSNSNLDRLEKDPSRVKNYPIQFVGSLMCWKRSDKNHANLDEQVKETLPLQPSLAADISSA</sequence>